<evidence type="ECO:0000256" key="1">
    <source>
        <dbReference type="ARBA" id="ARBA00004651"/>
    </source>
</evidence>
<dbReference type="SUPFAM" id="SSF81296">
    <property type="entry name" value="E set domains"/>
    <property type="match status" value="1"/>
</dbReference>
<evidence type="ECO:0000256" key="7">
    <source>
        <dbReference type="ARBA" id="ARBA00023008"/>
    </source>
</evidence>
<evidence type="ECO:0000256" key="8">
    <source>
        <dbReference type="ARBA" id="ARBA00023136"/>
    </source>
</evidence>
<keyword evidence="4" id="KW-0479">Metal-binding</keyword>
<keyword evidence="3 9" id="KW-0812">Transmembrane</keyword>
<name>A0ABW2GB16_9ACTN</name>
<keyword evidence="14" id="KW-1185">Reference proteome</keyword>
<evidence type="ECO:0000256" key="4">
    <source>
        <dbReference type="ARBA" id="ARBA00022723"/>
    </source>
</evidence>
<evidence type="ECO:0000256" key="6">
    <source>
        <dbReference type="ARBA" id="ARBA00022989"/>
    </source>
</evidence>
<dbReference type="PANTHER" id="PTHR34820">
    <property type="entry name" value="INNER MEMBRANE PROTEIN YEBZ"/>
    <property type="match status" value="1"/>
</dbReference>
<dbReference type="InterPro" id="IPR008457">
    <property type="entry name" value="Cu-R_CopD_dom"/>
</dbReference>
<evidence type="ECO:0000256" key="3">
    <source>
        <dbReference type="ARBA" id="ARBA00022692"/>
    </source>
</evidence>
<keyword evidence="6 9" id="KW-1133">Transmembrane helix</keyword>
<dbReference type="Gene3D" id="2.60.40.1220">
    <property type="match status" value="1"/>
</dbReference>
<dbReference type="InterPro" id="IPR007348">
    <property type="entry name" value="CopC_dom"/>
</dbReference>
<gene>
    <name evidence="13" type="ORF">ACFQLX_07470</name>
</gene>
<feature type="transmembrane region" description="Helical" evidence="9">
    <location>
        <begin position="193"/>
        <end position="212"/>
    </location>
</feature>
<evidence type="ECO:0000259" key="12">
    <source>
        <dbReference type="Pfam" id="PF05425"/>
    </source>
</evidence>
<comment type="caution">
    <text evidence="13">The sequence shown here is derived from an EMBL/GenBank/DDBJ whole genome shotgun (WGS) entry which is preliminary data.</text>
</comment>
<keyword evidence="7" id="KW-0186">Copper</keyword>
<comment type="subcellular location">
    <subcellularLocation>
        <location evidence="1">Cell membrane</location>
        <topology evidence="1">Multi-pass membrane protein</topology>
    </subcellularLocation>
</comment>
<dbReference type="RefSeq" id="WP_386413259.1">
    <property type="nucleotide sequence ID" value="NZ_JBHSZO010000008.1"/>
</dbReference>
<accession>A0ABW2GB16</accession>
<dbReference type="InterPro" id="IPR032694">
    <property type="entry name" value="CopC/D"/>
</dbReference>
<dbReference type="Proteomes" id="UP001596413">
    <property type="component" value="Unassembled WGS sequence"/>
</dbReference>
<keyword evidence="5 10" id="KW-0732">Signal</keyword>
<evidence type="ECO:0000259" key="11">
    <source>
        <dbReference type="Pfam" id="PF04234"/>
    </source>
</evidence>
<feature type="transmembrane region" description="Helical" evidence="9">
    <location>
        <begin position="383"/>
        <end position="400"/>
    </location>
</feature>
<evidence type="ECO:0000256" key="10">
    <source>
        <dbReference type="SAM" id="SignalP"/>
    </source>
</evidence>
<dbReference type="Pfam" id="PF04234">
    <property type="entry name" value="CopC"/>
    <property type="match status" value="1"/>
</dbReference>
<evidence type="ECO:0000256" key="2">
    <source>
        <dbReference type="ARBA" id="ARBA00022475"/>
    </source>
</evidence>
<keyword evidence="2" id="KW-1003">Cell membrane</keyword>
<protein>
    <submittedName>
        <fullName evidence="13">Copper resistance protein CopC</fullName>
    </submittedName>
</protein>
<feature type="transmembrane region" description="Helical" evidence="9">
    <location>
        <begin position="275"/>
        <end position="295"/>
    </location>
</feature>
<feature type="domain" description="Copper resistance protein D" evidence="12">
    <location>
        <begin position="341"/>
        <end position="415"/>
    </location>
</feature>
<dbReference type="InterPro" id="IPR014756">
    <property type="entry name" value="Ig_E-set"/>
</dbReference>
<feature type="transmembrane region" description="Helical" evidence="9">
    <location>
        <begin position="232"/>
        <end position="255"/>
    </location>
</feature>
<evidence type="ECO:0000256" key="5">
    <source>
        <dbReference type="ARBA" id="ARBA00022729"/>
    </source>
</evidence>
<evidence type="ECO:0000256" key="9">
    <source>
        <dbReference type="SAM" id="Phobius"/>
    </source>
</evidence>
<feature type="transmembrane region" description="Helical" evidence="9">
    <location>
        <begin position="161"/>
        <end position="181"/>
    </location>
</feature>
<keyword evidence="8 9" id="KW-0472">Membrane</keyword>
<organism evidence="13 14">
    <name type="scientific">Streptomyces polyrhachis</name>
    <dbReference type="NCBI Taxonomy" id="1282885"/>
    <lineage>
        <taxon>Bacteria</taxon>
        <taxon>Bacillati</taxon>
        <taxon>Actinomycetota</taxon>
        <taxon>Actinomycetes</taxon>
        <taxon>Kitasatosporales</taxon>
        <taxon>Streptomycetaceae</taxon>
        <taxon>Streptomyces</taxon>
    </lineage>
</organism>
<dbReference type="InterPro" id="IPR014755">
    <property type="entry name" value="Cu-Rt/internalin_Ig-like"/>
</dbReference>
<feature type="signal peptide" evidence="10">
    <location>
        <begin position="1"/>
        <end position="40"/>
    </location>
</feature>
<sequence>MTAATTARTGAVLARRLCTALAAALLGLLAFGATPAAAHAALTGTDPGNGAVLPDAPASVSLRFSEGVQLSDDSLRVLDPRGRDSTKGAAHHVSGDTKTAAAALQAGLPEGTFTVVWKAVSEDSHPVSGAFTFSVGAPSKTTVSLSGGSGWAETYYDAGRYLAYAGFLVMVGAAVFAGWCGGRSPMLRRLAGAGWALLFGATVALLLLRGPYTGEEFGLASVREVLATRPGAALLSRLLLLGAAAVFLAVLFAVLRPREGGIGDRTPREQRDLRLGLAIGGSVVAVGLAATWAMAEHASAGIQPWLAMPVSVLHLLAVAVWLGGLVALAVSLRGGPPVSATTVRRFSRLAFGSVLVLVATGLYQSWRGVGSLDALTSTRYGQLLLVKAGLVVVLVGTAWISRRWVARLGEGAAVRAEAAAPEEKRVTVPAANTASVPAQPADPERARQLAHQRAALDRARERRTLAADPARAGLRRTVLAETAVALVLLSVTTLLTGTQPARAEAEQSAATEAVRNARPITLKVPFNTGGPHGRGTAELTLDPGASGANTLHVYVTGPGGELLDVPELRLALTQRGKRIGPLRTVPEKVDTGHWSATGMQLPVAGRWSAEVTVRTSEIDQVTETKTFEVTR</sequence>
<proteinExistence type="predicted"/>
<feature type="domain" description="CopC" evidence="11">
    <location>
        <begin position="39"/>
        <end position="135"/>
    </location>
</feature>
<dbReference type="PANTHER" id="PTHR34820:SF4">
    <property type="entry name" value="INNER MEMBRANE PROTEIN YEBZ"/>
    <property type="match status" value="1"/>
</dbReference>
<feature type="transmembrane region" description="Helical" evidence="9">
    <location>
        <begin position="346"/>
        <end position="363"/>
    </location>
</feature>
<reference evidence="14" key="1">
    <citation type="journal article" date="2019" name="Int. J. Syst. Evol. Microbiol.">
        <title>The Global Catalogue of Microorganisms (GCM) 10K type strain sequencing project: providing services to taxonomists for standard genome sequencing and annotation.</title>
        <authorList>
            <consortium name="The Broad Institute Genomics Platform"/>
            <consortium name="The Broad Institute Genome Sequencing Center for Infectious Disease"/>
            <person name="Wu L."/>
            <person name="Ma J."/>
        </authorList>
    </citation>
    <scope>NUCLEOTIDE SEQUENCE [LARGE SCALE GENOMIC DNA]</scope>
    <source>
        <strain evidence="14">CGMCC 1.13681</strain>
    </source>
</reference>
<evidence type="ECO:0000313" key="14">
    <source>
        <dbReference type="Proteomes" id="UP001596413"/>
    </source>
</evidence>
<evidence type="ECO:0000313" key="13">
    <source>
        <dbReference type="EMBL" id="MFC7218005.1"/>
    </source>
</evidence>
<dbReference type="Pfam" id="PF05425">
    <property type="entry name" value="CopD"/>
    <property type="match status" value="1"/>
</dbReference>
<feature type="transmembrane region" description="Helical" evidence="9">
    <location>
        <begin position="315"/>
        <end position="334"/>
    </location>
</feature>
<feature type="chain" id="PRO_5045457515" evidence="10">
    <location>
        <begin position="41"/>
        <end position="631"/>
    </location>
</feature>
<dbReference type="EMBL" id="JBHSZO010000008">
    <property type="protein sequence ID" value="MFC7218005.1"/>
    <property type="molecule type" value="Genomic_DNA"/>
</dbReference>